<evidence type="ECO:0000313" key="6">
    <source>
        <dbReference type="Proteomes" id="UP000219482"/>
    </source>
</evidence>
<keyword evidence="1 2" id="KW-0732">Signal</keyword>
<dbReference type="GO" id="GO:0030288">
    <property type="term" value="C:outer membrane-bounded periplasmic space"/>
    <property type="evidence" value="ECO:0007669"/>
    <property type="project" value="TreeGrafter"/>
</dbReference>
<organism evidence="5 6">
    <name type="scientific">Blastococcus haudaquaticus</name>
    <dbReference type="NCBI Taxonomy" id="1938745"/>
    <lineage>
        <taxon>Bacteria</taxon>
        <taxon>Bacillati</taxon>
        <taxon>Actinomycetota</taxon>
        <taxon>Actinomycetes</taxon>
        <taxon>Geodermatophilales</taxon>
        <taxon>Geodermatophilaceae</taxon>
        <taxon>Blastococcus</taxon>
    </lineage>
</organism>
<name>A0A286H6G1_9ACTN</name>
<keyword evidence="6" id="KW-1185">Reference proteome</keyword>
<dbReference type="InterPro" id="IPR008334">
    <property type="entry name" value="5'-Nucleotdase_C"/>
</dbReference>
<dbReference type="InterPro" id="IPR004843">
    <property type="entry name" value="Calcineurin-like_PHP"/>
</dbReference>
<evidence type="ECO:0000313" key="5">
    <source>
        <dbReference type="EMBL" id="SOE03357.1"/>
    </source>
</evidence>
<reference evidence="6" key="1">
    <citation type="submission" date="2017-09" db="EMBL/GenBank/DDBJ databases">
        <authorList>
            <person name="Varghese N."/>
            <person name="Submissions S."/>
        </authorList>
    </citation>
    <scope>NUCLEOTIDE SEQUENCE [LARGE SCALE GENOMIC DNA]</scope>
    <source>
        <strain evidence="6">DSM 44270</strain>
    </source>
</reference>
<evidence type="ECO:0000256" key="1">
    <source>
        <dbReference type="ARBA" id="ARBA00022729"/>
    </source>
</evidence>
<dbReference type="Gene3D" id="3.60.21.10">
    <property type="match status" value="1"/>
</dbReference>
<feature type="signal peptide" evidence="2">
    <location>
        <begin position="1"/>
        <end position="31"/>
    </location>
</feature>
<dbReference type="Pfam" id="PF00149">
    <property type="entry name" value="Metallophos"/>
    <property type="match status" value="1"/>
</dbReference>
<dbReference type="GO" id="GO:0009166">
    <property type="term" value="P:nucleotide catabolic process"/>
    <property type="evidence" value="ECO:0007669"/>
    <property type="project" value="InterPro"/>
</dbReference>
<dbReference type="Pfam" id="PF02872">
    <property type="entry name" value="5_nucleotid_C"/>
    <property type="match status" value="1"/>
</dbReference>
<accession>A0A286H6G1</accession>
<feature type="domain" description="5'-Nucleotidase C-terminal" evidence="4">
    <location>
        <begin position="464"/>
        <end position="632"/>
    </location>
</feature>
<dbReference type="SUPFAM" id="SSF55816">
    <property type="entry name" value="5'-nucleotidase (syn. UDP-sugar hydrolase), C-terminal domain"/>
    <property type="match status" value="1"/>
</dbReference>
<feature type="chain" id="PRO_5013329969" evidence="2">
    <location>
        <begin position="32"/>
        <end position="801"/>
    </location>
</feature>
<dbReference type="GO" id="GO:0008253">
    <property type="term" value="F:5'-nucleotidase activity"/>
    <property type="evidence" value="ECO:0007669"/>
    <property type="project" value="TreeGrafter"/>
</dbReference>
<evidence type="ECO:0000256" key="2">
    <source>
        <dbReference type="SAM" id="SignalP"/>
    </source>
</evidence>
<feature type="domain" description="Calcineurin-like phosphoesterase" evidence="3">
    <location>
        <begin position="156"/>
        <end position="376"/>
    </location>
</feature>
<dbReference type="AlphaFoldDB" id="A0A286H6G1"/>
<dbReference type="RefSeq" id="WP_097185804.1">
    <property type="nucleotide sequence ID" value="NZ_OCNK01000006.1"/>
</dbReference>
<dbReference type="InterPro" id="IPR029052">
    <property type="entry name" value="Metallo-depent_PP-like"/>
</dbReference>
<dbReference type="PANTHER" id="PTHR11575:SF24">
    <property type="entry name" value="5'-NUCLEOTIDASE"/>
    <property type="match status" value="1"/>
</dbReference>
<dbReference type="GO" id="GO:0008768">
    <property type="term" value="F:UDP-sugar diphosphatase activity"/>
    <property type="evidence" value="ECO:0007669"/>
    <property type="project" value="TreeGrafter"/>
</dbReference>
<gene>
    <name evidence="5" type="ORF">SAMN06272739_4114</name>
</gene>
<protein>
    <submittedName>
        <fullName evidence="5">2',3'-cyclic-nucleotide 2'-phosphodiesterase/5'-or 3'-nucleotidase, 5'-nucleotidase family</fullName>
    </submittedName>
</protein>
<dbReference type="OrthoDB" id="1016457at2"/>
<dbReference type="PRINTS" id="PR01607">
    <property type="entry name" value="APYRASEFAMLY"/>
</dbReference>
<evidence type="ECO:0000259" key="3">
    <source>
        <dbReference type="Pfam" id="PF00149"/>
    </source>
</evidence>
<dbReference type="SUPFAM" id="SSF56300">
    <property type="entry name" value="Metallo-dependent phosphatases"/>
    <property type="match status" value="1"/>
</dbReference>
<sequence>MHSVQRTARGVAAVTAALVGGGLLGVSPALAAPADSPVVTEAPAAVGNPTGVANGNSWVHPQDRVAYIAGHFVNTDSVPVQVRMLTGYGDSDAQTVAPGAAAYLTKNTGLAELPAGTATLRVYKNVGGKGYQSLFPISYPAQSAGDGGDGITELQLLGINDFHGRLTESAVRLAGTVEEQRAREGVDATLLLSSGDNIGASTFVSSVQQDAPTLEVLNEMGLQASAVGNHEFDQGFDDLVGRVGVDGETGLADFPHLGANVYRNGAPALPEYALLDAAGVSVGVIGVVTEETRSLVSPAGIEGITFGDPVEATNRVVTQLTDGTGDEADVIVLLAHEGAPGSASLAAELAKDTAFTDIVNGVDADVDAIFTGHTHQRYAWEAPVPGEEGTRPVIQTGSYGAALGRIGLTYDEGADEVTAFTVDNLDLTTRPAAELTAAYERVAAVAATVAEAKTYADAIGNEVIGSVTADITRAFTPAGTEDRGSYSALGGLLADSYVYGSELSAIEPADLGLINPGGLRADLRYGEDGQITLAEANAVTPFANDLVVTTLTGEQLVEVLEQQWQPAGSTRPFLALGASEELTWSYDPAAAPGERIHSVRVSGEPLDLTAGYRVATNSFLASGGDNFTAFAEGTTEGTGLIDFDSFQAYLEDNSPLSPENYTGRVTVGEEPAPTVPTPAAAVTASSTTVAPRDRVTISVTGFGPSERVTVTLGSDQVGRVRTNAEGAGSVEVRVPRGTRAGAVDVVATGTDSDRTATVQLQVTGAEQPGNGGGNGSNPGLGQFLSTLQELLRNLVRGWFGG</sequence>
<evidence type="ECO:0000259" key="4">
    <source>
        <dbReference type="Pfam" id="PF02872"/>
    </source>
</evidence>
<dbReference type="Proteomes" id="UP000219482">
    <property type="component" value="Unassembled WGS sequence"/>
</dbReference>
<dbReference type="Gene3D" id="3.90.780.10">
    <property type="entry name" value="5'-Nucleotidase, C-terminal domain"/>
    <property type="match status" value="1"/>
</dbReference>
<dbReference type="PANTHER" id="PTHR11575">
    <property type="entry name" value="5'-NUCLEOTIDASE-RELATED"/>
    <property type="match status" value="1"/>
</dbReference>
<dbReference type="InterPro" id="IPR006179">
    <property type="entry name" value="5_nucleotidase/apyrase"/>
</dbReference>
<proteinExistence type="predicted"/>
<dbReference type="InterPro" id="IPR036907">
    <property type="entry name" value="5'-Nucleotdase_C_sf"/>
</dbReference>
<dbReference type="EMBL" id="OCNK01000006">
    <property type="protein sequence ID" value="SOE03357.1"/>
    <property type="molecule type" value="Genomic_DNA"/>
</dbReference>